<comment type="caution">
    <text evidence="3">The sequence shown here is derived from an EMBL/GenBank/DDBJ whole genome shotgun (WGS) entry which is preliminary data.</text>
</comment>
<dbReference type="InterPro" id="IPR051532">
    <property type="entry name" value="Ester_Hydrolysis_Enzymes"/>
</dbReference>
<feature type="transmembrane region" description="Helical" evidence="1">
    <location>
        <begin position="20"/>
        <end position="40"/>
    </location>
</feature>
<dbReference type="PANTHER" id="PTHR30383">
    <property type="entry name" value="THIOESTERASE 1/PROTEASE 1/LYSOPHOSPHOLIPASE L1"/>
    <property type="match status" value="1"/>
</dbReference>
<gene>
    <name evidence="3" type="ORF">LCGC14_2968060</name>
</gene>
<proteinExistence type="predicted"/>
<keyword evidence="1" id="KW-0812">Transmembrane</keyword>
<accession>A0A0F8XA77</accession>
<organism evidence="3">
    <name type="scientific">marine sediment metagenome</name>
    <dbReference type="NCBI Taxonomy" id="412755"/>
    <lineage>
        <taxon>unclassified sequences</taxon>
        <taxon>metagenomes</taxon>
        <taxon>ecological metagenomes</taxon>
    </lineage>
</organism>
<evidence type="ECO:0000256" key="1">
    <source>
        <dbReference type="SAM" id="Phobius"/>
    </source>
</evidence>
<name>A0A0F8XA77_9ZZZZ</name>
<keyword evidence="1" id="KW-0472">Membrane</keyword>
<sequence length="156" mass="16830">MQIKKDEIFGRHNIKVAMFLRVRLLIVYTVVLAGLLLPAGCRKQPGGSRTITIVCLGDSLTTCGGTGGRYSDWIAGWLPNEIIVNKGLDRDTLAGGRARFGRDVLGLGPDVVIIALGAADFWLMKTDISQLKADLEDMLDRAKQAGIKVVIASCFG</sequence>
<reference evidence="3" key="1">
    <citation type="journal article" date="2015" name="Nature">
        <title>Complex archaea that bridge the gap between prokaryotes and eukaryotes.</title>
        <authorList>
            <person name="Spang A."/>
            <person name="Saw J.H."/>
            <person name="Jorgensen S.L."/>
            <person name="Zaremba-Niedzwiedzka K."/>
            <person name="Martijn J."/>
            <person name="Lind A.E."/>
            <person name="van Eijk R."/>
            <person name="Schleper C."/>
            <person name="Guy L."/>
            <person name="Ettema T.J."/>
        </authorList>
    </citation>
    <scope>NUCLEOTIDE SEQUENCE</scope>
</reference>
<evidence type="ECO:0000313" key="3">
    <source>
        <dbReference type="EMBL" id="KKK66042.1"/>
    </source>
</evidence>
<keyword evidence="1" id="KW-1133">Transmembrane helix</keyword>
<evidence type="ECO:0000259" key="2">
    <source>
        <dbReference type="Pfam" id="PF13472"/>
    </source>
</evidence>
<feature type="non-terminal residue" evidence="3">
    <location>
        <position position="156"/>
    </location>
</feature>
<dbReference type="EMBL" id="LAZR01060270">
    <property type="protein sequence ID" value="KKK66042.1"/>
    <property type="molecule type" value="Genomic_DNA"/>
</dbReference>
<feature type="domain" description="SGNH hydrolase-type esterase" evidence="2">
    <location>
        <begin position="55"/>
        <end position="154"/>
    </location>
</feature>
<dbReference type="SUPFAM" id="SSF52266">
    <property type="entry name" value="SGNH hydrolase"/>
    <property type="match status" value="1"/>
</dbReference>
<dbReference type="InterPro" id="IPR036514">
    <property type="entry name" value="SGNH_hydro_sf"/>
</dbReference>
<dbReference type="InterPro" id="IPR013830">
    <property type="entry name" value="SGNH_hydro"/>
</dbReference>
<dbReference type="Pfam" id="PF13472">
    <property type="entry name" value="Lipase_GDSL_2"/>
    <property type="match status" value="1"/>
</dbReference>
<protein>
    <recommendedName>
        <fullName evidence="2">SGNH hydrolase-type esterase domain-containing protein</fullName>
    </recommendedName>
</protein>
<dbReference type="PANTHER" id="PTHR30383:SF5">
    <property type="entry name" value="SGNH HYDROLASE-TYPE ESTERASE DOMAIN-CONTAINING PROTEIN"/>
    <property type="match status" value="1"/>
</dbReference>
<dbReference type="GO" id="GO:0004622">
    <property type="term" value="F:phosphatidylcholine lysophospholipase activity"/>
    <property type="evidence" value="ECO:0007669"/>
    <property type="project" value="TreeGrafter"/>
</dbReference>
<dbReference type="Gene3D" id="3.40.50.1110">
    <property type="entry name" value="SGNH hydrolase"/>
    <property type="match status" value="1"/>
</dbReference>
<dbReference type="AlphaFoldDB" id="A0A0F8XA77"/>